<keyword evidence="3" id="KW-0808">Transferase</keyword>
<dbReference type="AlphaFoldDB" id="A0A1F8HB56"/>
<dbReference type="EMBL" id="MGKW01000003">
    <property type="protein sequence ID" value="OGN34841.1"/>
    <property type="molecule type" value="Genomic_DNA"/>
</dbReference>
<keyword evidence="2" id="KW-0328">Glycosyltransferase</keyword>
<protein>
    <recommendedName>
        <fullName evidence="4">Glycosyltransferase 2-like domain-containing protein</fullName>
    </recommendedName>
</protein>
<dbReference type="Proteomes" id="UP000178155">
    <property type="component" value="Unassembled WGS sequence"/>
</dbReference>
<accession>A0A1F8HB56</accession>
<comment type="similarity">
    <text evidence="1">Belongs to the glycosyltransferase 2 family.</text>
</comment>
<dbReference type="SUPFAM" id="SSF53448">
    <property type="entry name" value="Nucleotide-diphospho-sugar transferases"/>
    <property type="match status" value="1"/>
</dbReference>
<reference evidence="5 6" key="1">
    <citation type="journal article" date="2016" name="Nat. Commun.">
        <title>Thousands of microbial genomes shed light on interconnected biogeochemical processes in an aquifer system.</title>
        <authorList>
            <person name="Anantharaman K."/>
            <person name="Brown C.T."/>
            <person name="Hug L.A."/>
            <person name="Sharon I."/>
            <person name="Castelle C.J."/>
            <person name="Probst A.J."/>
            <person name="Thomas B.C."/>
            <person name="Singh A."/>
            <person name="Wilkins M.J."/>
            <person name="Karaoz U."/>
            <person name="Brodie E.L."/>
            <person name="Williams K.H."/>
            <person name="Hubbard S.S."/>
            <person name="Banfield J.F."/>
        </authorList>
    </citation>
    <scope>NUCLEOTIDE SEQUENCE [LARGE SCALE GENOMIC DNA]</scope>
</reference>
<evidence type="ECO:0000313" key="5">
    <source>
        <dbReference type="EMBL" id="OGN34841.1"/>
    </source>
</evidence>
<evidence type="ECO:0000256" key="3">
    <source>
        <dbReference type="ARBA" id="ARBA00022679"/>
    </source>
</evidence>
<gene>
    <name evidence="5" type="ORF">A3I39_03280</name>
</gene>
<proteinExistence type="inferred from homology"/>
<dbReference type="InterPro" id="IPR001173">
    <property type="entry name" value="Glyco_trans_2-like"/>
</dbReference>
<dbReference type="PANTHER" id="PTHR43179:SF12">
    <property type="entry name" value="GALACTOFURANOSYLTRANSFERASE GLFT2"/>
    <property type="match status" value="1"/>
</dbReference>
<evidence type="ECO:0000259" key="4">
    <source>
        <dbReference type="Pfam" id="PF00535"/>
    </source>
</evidence>
<sequence length="345" mass="40191">MSKISINLVVLNGDKYIEYCLNSILKQSFPHEQIQINILDNGSTDNTRLLIHDFKNKTSNDIFPKVNFIMSDVNFGMWGGQEKLLKYSSDEYVVFLSVDVMLDKDFISRAIAILDADSHIGAVQAKIYQYTAGEPLTKQIIDTCGFEIYRNRRIGNIGHGSPDGEQFNQASEIFGVEGAVPIFRRQALESIRVMGEIADHDLFWYGEDLDVAWRLHLAGWKQIYEPSIIAWHDRGTTKSHTHGSWLKYISHVHIRQQLSIKKRRLEWRNARWTRIKNDYIINILKDLPYILWRETEVLGYTILFEPIVLKEIPKFLRFLPKMLRKRRAILAHAVTTPQSIHKFFK</sequence>
<evidence type="ECO:0000256" key="2">
    <source>
        <dbReference type="ARBA" id="ARBA00022676"/>
    </source>
</evidence>
<feature type="domain" description="Glycosyltransferase 2-like" evidence="4">
    <location>
        <begin position="6"/>
        <end position="160"/>
    </location>
</feature>
<dbReference type="GO" id="GO:0016757">
    <property type="term" value="F:glycosyltransferase activity"/>
    <property type="evidence" value="ECO:0007669"/>
    <property type="project" value="UniProtKB-KW"/>
</dbReference>
<name>A0A1F8HB56_9BACT</name>
<dbReference type="Pfam" id="PF00535">
    <property type="entry name" value="Glycos_transf_2"/>
    <property type="match status" value="1"/>
</dbReference>
<comment type="caution">
    <text evidence="5">The sequence shown here is derived from an EMBL/GenBank/DDBJ whole genome shotgun (WGS) entry which is preliminary data.</text>
</comment>
<organism evidence="5 6">
    <name type="scientific">Candidatus Yanofskybacteria bacterium RIFCSPLOWO2_02_FULL_47_9b</name>
    <dbReference type="NCBI Taxonomy" id="1802708"/>
    <lineage>
        <taxon>Bacteria</taxon>
        <taxon>Candidatus Yanofskyibacteriota</taxon>
    </lineage>
</organism>
<evidence type="ECO:0000313" key="6">
    <source>
        <dbReference type="Proteomes" id="UP000178155"/>
    </source>
</evidence>
<dbReference type="Gene3D" id="3.90.550.10">
    <property type="entry name" value="Spore Coat Polysaccharide Biosynthesis Protein SpsA, Chain A"/>
    <property type="match status" value="1"/>
</dbReference>
<dbReference type="PANTHER" id="PTHR43179">
    <property type="entry name" value="RHAMNOSYLTRANSFERASE WBBL"/>
    <property type="match status" value="1"/>
</dbReference>
<dbReference type="InterPro" id="IPR029044">
    <property type="entry name" value="Nucleotide-diphossugar_trans"/>
</dbReference>
<evidence type="ECO:0000256" key="1">
    <source>
        <dbReference type="ARBA" id="ARBA00006739"/>
    </source>
</evidence>